<evidence type="ECO:0000313" key="3">
    <source>
        <dbReference type="Proteomes" id="UP000278807"/>
    </source>
</evidence>
<dbReference type="STRING" id="102285.A0A0R3TRU1"/>
<evidence type="ECO:0000313" key="2">
    <source>
        <dbReference type="EMBL" id="VDO07690.1"/>
    </source>
</evidence>
<dbReference type="PROSITE" id="PS50096">
    <property type="entry name" value="IQ"/>
    <property type="match status" value="1"/>
</dbReference>
<dbReference type="GO" id="GO:0031514">
    <property type="term" value="C:motile cilium"/>
    <property type="evidence" value="ECO:0007669"/>
    <property type="project" value="TreeGrafter"/>
</dbReference>
<dbReference type="WBParaSite" id="HNAJ_0001032801-mRNA-1">
    <property type="protein sequence ID" value="HNAJ_0001032801-mRNA-1"/>
    <property type="gene ID" value="HNAJ_0001032801"/>
</dbReference>
<evidence type="ECO:0000313" key="4">
    <source>
        <dbReference type="WBParaSite" id="HNAJ_0001032801-mRNA-1"/>
    </source>
</evidence>
<name>A0A0R3TRU1_RODNA</name>
<dbReference type="GO" id="GO:0001669">
    <property type="term" value="C:acrosomal vesicle"/>
    <property type="evidence" value="ECO:0007669"/>
    <property type="project" value="TreeGrafter"/>
</dbReference>
<dbReference type="PANTHER" id="PTHR21074:SF0">
    <property type="entry name" value="IQ AND UBIQUITIN-LIKE DOMAIN-CONTAINING PROTEIN"/>
    <property type="match status" value="1"/>
</dbReference>
<dbReference type="GO" id="GO:0060271">
    <property type="term" value="P:cilium assembly"/>
    <property type="evidence" value="ECO:0007669"/>
    <property type="project" value="TreeGrafter"/>
</dbReference>
<dbReference type="AlphaFoldDB" id="A0A0R3TRU1"/>
<accession>A0A0R3TRU1</accession>
<dbReference type="EMBL" id="UZAE01012985">
    <property type="protein sequence ID" value="VDO07690.1"/>
    <property type="molecule type" value="Genomic_DNA"/>
</dbReference>
<dbReference type="InterPro" id="IPR037695">
    <property type="entry name" value="IQUB"/>
</dbReference>
<dbReference type="Pfam" id="PF25805">
    <property type="entry name" value="IQUB"/>
    <property type="match status" value="1"/>
</dbReference>
<reference evidence="4" key="1">
    <citation type="submission" date="2016-04" db="UniProtKB">
        <authorList>
            <consortium name="WormBaseParasite"/>
        </authorList>
    </citation>
    <scope>IDENTIFICATION</scope>
</reference>
<dbReference type="OrthoDB" id="10265862at2759"/>
<dbReference type="PANTHER" id="PTHR21074">
    <property type="entry name" value="IQ AND UBIQUITIN-LIKE DOMAIN-CONTAINING PROTEIN"/>
    <property type="match status" value="1"/>
</dbReference>
<organism evidence="4">
    <name type="scientific">Rodentolepis nana</name>
    <name type="common">Dwarf tapeworm</name>
    <name type="synonym">Hymenolepis nana</name>
    <dbReference type="NCBI Taxonomy" id="102285"/>
    <lineage>
        <taxon>Eukaryota</taxon>
        <taxon>Metazoa</taxon>
        <taxon>Spiralia</taxon>
        <taxon>Lophotrochozoa</taxon>
        <taxon>Platyhelminthes</taxon>
        <taxon>Cestoda</taxon>
        <taxon>Eucestoda</taxon>
        <taxon>Cyclophyllidea</taxon>
        <taxon>Hymenolepididae</taxon>
        <taxon>Rodentolepis</taxon>
    </lineage>
</organism>
<gene>
    <name evidence="2" type="ORF">HNAJ_LOCUS10323</name>
</gene>
<dbReference type="GO" id="GO:0030317">
    <property type="term" value="P:flagellated sperm motility"/>
    <property type="evidence" value="ECO:0007669"/>
    <property type="project" value="TreeGrafter"/>
</dbReference>
<keyword evidence="3" id="KW-1185">Reference proteome</keyword>
<sequence>MQKLMSIKPECIAVSVKFPYNTIMEINDLPEDLPLDLLRRVVARESDVSVNEAKLYFNGGEIKSGVSPKRLFKGINGIPEIECRFNSSSKATKVHLGERVCKYSSTDEITLYIHKGEEKNKDTQPDYLDLHLDSTKQKNVLHVIEIEWMNNGKKKPFLGGYRRKMDGAIYHNATAQTKPKLPKIPPVPFFTRDTQTYEVKHEEINTVEVSSTAMPKPGFFVTNLNDRVITPGVYESFEEYQARLNRSAIIIQKWVRRWLAKRRVARLKQLLQEYNDFISQKERKYLQDKIDRVNQEYERRANPRNHYDIDRLFKALEEWRLKELDKIHHNSEDIVILKARMALLLDKETEFIKMITEKQNKLSECGRMLKDKWPLEKASLPMQWISSKKAINLEAFTPAILKARDLFVLYENLRMDCLTKTERLDLLLTVKKFAGSYPSKVSCDLIDLIERETEFMLRGIPPSMLAGLRQRVLLSFVGLCKNSEFNPAIAKFLPIPDKKIPNSRAQMWSDIYKCISCGRFLRSRAFYFGSRSSTVKMCKFCWRQSNRGIRRLDLEPYKRILQDLRDSESEILIKTQRDNAIKMRQLQLLALDRAVEEQIRRRETHDDTPVDVNTLLNLEGELPQLDIEKMTNHFELMVDISDIYYLVSDVWDGKSAFSGCSDLDVLKLCRWNVRQPWAPWNTILLTKKEADLHMELKDIPSNALYSDTLLERIQQKFVIGRNAFKMLCKVGKYLIKEPFESTGLKPEDENLYLQPPEIVIPFIKGEKRMSDYGIDTLKEIWDLSEIEFKNEKYHRKLDKQNV</sequence>
<reference evidence="2 3" key="2">
    <citation type="submission" date="2018-11" db="EMBL/GenBank/DDBJ databases">
        <authorList>
            <consortium name="Pathogen Informatics"/>
        </authorList>
    </citation>
    <scope>NUCLEOTIDE SEQUENCE [LARGE SCALE GENOMIC DNA]</scope>
</reference>
<dbReference type="InterPro" id="IPR000048">
    <property type="entry name" value="IQ_motif_EF-hand-BS"/>
</dbReference>
<evidence type="ECO:0000259" key="1">
    <source>
        <dbReference type="Pfam" id="PF25805"/>
    </source>
</evidence>
<protein>
    <submittedName>
        <fullName evidence="4">IQ and ubiquitin-like domain-containing protein</fullName>
    </submittedName>
</protein>
<dbReference type="InterPro" id="IPR057887">
    <property type="entry name" value="IQUB_helical"/>
</dbReference>
<proteinExistence type="predicted"/>
<dbReference type="SMART" id="SM00015">
    <property type="entry name" value="IQ"/>
    <property type="match status" value="1"/>
</dbReference>
<dbReference type="Proteomes" id="UP000278807">
    <property type="component" value="Unassembled WGS sequence"/>
</dbReference>
<feature type="domain" description="IQ motif and ubiquitin-like" evidence="1">
    <location>
        <begin position="375"/>
        <end position="499"/>
    </location>
</feature>